<organism evidence="6 7">
    <name type="scientific">Phreatobacter stygius</name>
    <dbReference type="NCBI Taxonomy" id="1940610"/>
    <lineage>
        <taxon>Bacteria</taxon>
        <taxon>Pseudomonadati</taxon>
        <taxon>Pseudomonadota</taxon>
        <taxon>Alphaproteobacteria</taxon>
        <taxon>Hyphomicrobiales</taxon>
        <taxon>Phreatobacteraceae</taxon>
        <taxon>Phreatobacter</taxon>
    </lineage>
</organism>
<dbReference type="AlphaFoldDB" id="A0A4D7BH36"/>
<evidence type="ECO:0000313" key="7">
    <source>
        <dbReference type="Proteomes" id="UP000298781"/>
    </source>
</evidence>
<keyword evidence="1" id="KW-0805">Transcription regulation</keyword>
<dbReference type="SUPFAM" id="SSF48008">
    <property type="entry name" value="GntR ligand-binding domain-like"/>
    <property type="match status" value="1"/>
</dbReference>
<keyword evidence="2" id="KW-0238">DNA-binding</keyword>
<evidence type="ECO:0000256" key="3">
    <source>
        <dbReference type="ARBA" id="ARBA00023163"/>
    </source>
</evidence>
<gene>
    <name evidence="6" type="ORF">E8M01_32115</name>
</gene>
<dbReference type="Gene3D" id="1.10.10.10">
    <property type="entry name" value="Winged helix-like DNA-binding domain superfamily/Winged helix DNA-binding domain"/>
    <property type="match status" value="1"/>
</dbReference>
<dbReference type="InterPro" id="IPR008920">
    <property type="entry name" value="TF_FadR/GntR_C"/>
</dbReference>
<sequence>MAGPKDRNMPPMDDRAGPSPLPQDRSRHAASRVFDALRDEIIALTLPPGAPLVRLELQERFRVSSTPVRDALLRLQEEGLVEIFPQHATMVSLIDIDGARQAQFLRRSIEIEIAGVLAETPDPALAARLRAITEHQEWVAGRGDLNQFSVLDLEFHKVMYEAASVGSLWLLVRRQSGQIDRLRRLHLPVEGKAQQVIDDHFAIIRAIEAGKPGEAQAIVRDHLSKSLAFSSAMRSRYPSYFS</sequence>
<feature type="compositionally biased region" description="Basic and acidic residues" evidence="4">
    <location>
        <begin position="1"/>
        <end position="16"/>
    </location>
</feature>
<dbReference type="OrthoDB" id="9815654at2"/>
<evidence type="ECO:0000256" key="4">
    <source>
        <dbReference type="SAM" id="MobiDB-lite"/>
    </source>
</evidence>
<keyword evidence="3" id="KW-0804">Transcription</keyword>
<accession>A0A4D7BH36</accession>
<dbReference type="Gene3D" id="1.20.120.530">
    <property type="entry name" value="GntR ligand-binding domain-like"/>
    <property type="match status" value="1"/>
</dbReference>
<dbReference type="Proteomes" id="UP000298781">
    <property type="component" value="Chromosome"/>
</dbReference>
<dbReference type="InterPro" id="IPR000524">
    <property type="entry name" value="Tscrpt_reg_HTH_GntR"/>
</dbReference>
<dbReference type="SUPFAM" id="SSF46785">
    <property type="entry name" value="Winged helix' DNA-binding domain"/>
    <property type="match status" value="1"/>
</dbReference>
<dbReference type="PANTHER" id="PTHR43537">
    <property type="entry name" value="TRANSCRIPTIONAL REGULATOR, GNTR FAMILY"/>
    <property type="match status" value="1"/>
</dbReference>
<dbReference type="InterPro" id="IPR036390">
    <property type="entry name" value="WH_DNA-bd_sf"/>
</dbReference>
<dbReference type="SMART" id="SM00345">
    <property type="entry name" value="HTH_GNTR"/>
    <property type="match status" value="1"/>
</dbReference>
<feature type="domain" description="HTH gntR-type" evidence="5">
    <location>
        <begin position="27"/>
        <end position="94"/>
    </location>
</feature>
<name>A0A4D7BH36_9HYPH</name>
<keyword evidence="7" id="KW-1185">Reference proteome</keyword>
<evidence type="ECO:0000259" key="5">
    <source>
        <dbReference type="PROSITE" id="PS50949"/>
    </source>
</evidence>
<dbReference type="EMBL" id="CP039690">
    <property type="protein sequence ID" value="QCI68466.1"/>
    <property type="molecule type" value="Genomic_DNA"/>
</dbReference>
<dbReference type="Pfam" id="PF00392">
    <property type="entry name" value="GntR"/>
    <property type="match status" value="1"/>
</dbReference>
<protein>
    <submittedName>
        <fullName evidence="6">GntR family transcriptional regulator</fullName>
    </submittedName>
</protein>
<proteinExistence type="predicted"/>
<dbReference type="GO" id="GO:0003700">
    <property type="term" value="F:DNA-binding transcription factor activity"/>
    <property type="evidence" value="ECO:0007669"/>
    <property type="project" value="InterPro"/>
</dbReference>
<dbReference type="SMART" id="SM00895">
    <property type="entry name" value="FCD"/>
    <property type="match status" value="1"/>
</dbReference>
<feature type="region of interest" description="Disordered" evidence="4">
    <location>
        <begin position="1"/>
        <end position="28"/>
    </location>
</feature>
<evidence type="ECO:0000313" key="6">
    <source>
        <dbReference type="EMBL" id="QCI68466.1"/>
    </source>
</evidence>
<dbReference type="Pfam" id="PF07729">
    <property type="entry name" value="FCD"/>
    <property type="match status" value="1"/>
</dbReference>
<dbReference type="PANTHER" id="PTHR43537:SF45">
    <property type="entry name" value="GNTR FAMILY REGULATORY PROTEIN"/>
    <property type="match status" value="1"/>
</dbReference>
<dbReference type="PROSITE" id="PS50949">
    <property type="entry name" value="HTH_GNTR"/>
    <property type="match status" value="1"/>
</dbReference>
<reference evidence="6 7" key="1">
    <citation type="submission" date="2019-04" db="EMBL/GenBank/DDBJ databases">
        <title>Phreatobacter aquaticus sp. nov.</title>
        <authorList>
            <person name="Choi A."/>
        </authorList>
    </citation>
    <scope>NUCLEOTIDE SEQUENCE [LARGE SCALE GENOMIC DNA]</scope>
    <source>
        <strain evidence="6 7">KCTC 52518</strain>
    </source>
</reference>
<dbReference type="InterPro" id="IPR011711">
    <property type="entry name" value="GntR_C"/>
</dbReference>
<evidence type="ECO:0000256" key="1">
    <source>
        <dbReference type="ARBA" id="ARBA00023015"/>
    </source>
</evidence>
<dbReference type="InterPro" id="IPR036388">
    <property type="entry name" value="WH-like_DNA-bd_sf"/>
</dbReference>
<dbReference type="GO" id="GO:0003677">
    <property type="term" value="F:DNA binding"/>
    <property type="evidence" value="ECO:0007669"/>
    <property type="project" value="UniProtKB-KW"/>
</dbReference>
<evidence type="ECO:0000256" key="2">
    <source>
        <dbReference type="ARBA" id="ARBA00023125"/>
    </source>
</evidence>
<dbReference type="KEGG" id="pstg:E8M01_32115"/>